<protein>
    <submittedName>
        <fullName evidence="1">Uncharacterized protein</fullName>
    </submittedName>
</protein>
<dbReference type="EMBL" id="MU394345">
    <property type="protein sequence ID" value="KAI6083883.1"/>
    <property type="molecule type" value="Genomic_DNA"/>
</dbReference>
<sequence length="512" mass="57340">MATQSTSNPGDNTWTRSGKQEDRKPSSPSVRIARPTKWVTSTKPLGWELRSLSPKYARLDNDNQFSGSRLRFGDWPDVEKLVLLWHGWVVAPFCSSYYRLTGYRQAYSLVRRYLEQVNTWDDVFQIGKSILEHAIRLSQEEANAIETNKTVKDLRNASKAETERGQNSGSAMAPKRRKQLALRAGEKDWERSMSCHMRAHKVEQQLGDDRPLTNWLPTDTIRPYERIDRLIMKTPGPRVRNFLDNLHLFTSRIICRTHDVHLPFQGSLELYSQSSQVPGYRDTGHRLHRGPTAARDKKAPKPAPKSAKPDYSQPSITDKLKIKDTYEAGDLYFDWISFMEICQGIWEQIRRLVEQHTEKGTNPDNITAGLRGSLLVSLPCRLVEDAELHGAAGPGASTIDPLSGTEVLAPAGLGTPNAETLPADQIINHAVRLQPTPASATSQTARRTVVPLRSLRSTGTLLGTQTVLSTGAISLKVQVVRKDETRDQLRPTAFGFVEFLTPDMADAAVSLI</sequence>
<name>A0ACC0CU07_9PEZI</name>
<dbReference type="Proteomes" id="UP001497680">
    <property type="component" value="Unassembled WGS sequence"/>
</dbReference>
<reference evidence="1 2" key="1">
    <citation type="journal article" date="2022" name="New Phytol.">
        <title>Ecological generalism drives hyperdiversity of secondary metabolite gene clusters in xylarialean endophytes.</title>
        <authorList>
            <person name="Franco M.E.E."/>
            <person name="Wisecaver J.H."/>
            <person name="Arnold A.E."/>
            <person name="Ju Y.M."/>
            <person name="Slot J.C."/>
            <person name="Ahrendt S."/>
            <person name="Moore L.P."/>
            <person name="Eastman K.E."/>
            <person name="Scott K."/>
            <person name="Konkel Z."/>
            <person name="Mondo S.J."/>
            <person name="Kuo A."/>
            <person name="Hayes R.D."/>
            <person name="Haridas S."/>
            <person name="Andreopoulos B."/>
            <person name="Riley R."/>
            <person name="LaButti K."/>
            <person name="Pangilinan J."/>
            <person name="Lipzen A."/>
            <person name="Amirebrahimi M."/>
            <person name="Yan J."/>
            <person name="Adam C."/>
            <person name="Keymanesh K."/>
            <person name="Ng V."/>
            <person name="Louie K."/>
            <person name="Northen T."/>
            <person name="Drula E."/>
            <person name="Henrissat B."/>
            <person name="Hsieh H.M."/>
            <person name="Youens-Clark K."/>
            <person name="Lutzoni F."/>
            <person name="Miadlikowska J."/>
            <person name="Eastwood D.C."/>
            <person name="Hamelin R.C."/>
            <person name="Grigoriev I.V."/>
            <person name="U'Ren J.M."/>
        </authorList>
    </citation>
    <scope>NUCLEOTIDE SEQUENCE [LARGE SCALE GENOMIC DNA]</scope>
    <source>
        <strain evidence="1 2">ER1909</strain>
    </source>
</reference>
<comment type="caution">
    <text evidence="1">The sequence shown here is derived from an EMBL/GenBank/DDBJ whole genome shotgun (WGS) entry which is preliminary data.</text>
</comment>
<proteinExistence type="predicted"/>
<keyword evidence="2" id="KW-1185">Reference proteome</keyword>
<accession>A0ACC0CU07</accession>
<gene>
    <name evidence="1" type="ORF">F4821DRAFT_262480</name>
</gene>
<evidence type="ECO:0000313" key="1">
    <source>
        <dbReference type="EMBL" id="KAI6083883.1"/>
    </source>
</evidence>
<organism evidence="1 2">
    <name type="scientific">Hypoxylon rubiginosum</name>
    <dbReference type="NCBI Taxonomy" id="110542"/>
    <lineage>
        <taxon>Eukaryota</taxon>
        <taxon>Fungi</taxon>
        <taxon>Dikarya</taxon>
        <taxon>Ascomycota</taxon>
        <taxon>Pezizomycotina</taxon>
        <taxon>Sordariomycetes</taxon>
        <taxon>Xylariomycetidae</taxon>
        <taxon>Xylariales</taxon>
        <taxon>Hypoxylaceae</taxon>
        <taxon>Hypoxylon</taxon>
    </lineage>
</organism>
<evidence type="ECO:0000313" key="2">
    <source>
        <dbReference type="Proteomes" id="UP001497680"/>
    </source>
</evidence>